<protein>
    <submittedName>
        <fullName evidence="1">Uncharacterized protein</fullName>
    </submittedName>
</protein>
<reference evidence="1" key="1">
    <citation type="journal article" date="2021" name="Proc. Natl. Acad. Sci. U.S.A.">
        <title>A Catalog of Tens of Thousands of Viruses from Human Metagenomes Reveals Hidden Associations with Chronic Diseases.</title>
        <authorList>
            <person name="Tisza M.J."/>
            <person name="Buck C.B."/>
        </authorList>
    </citation>
    <scope>NUCLEOTIDE SEQUENCE</scope>
    <source>
        <strain evidence="1">Ct8mY9</strain>
    </source>
</reference>
<organism evidence="1">
    <name type="scientific">Myoviridae sp. ct8mY9</name>
    <dbReference type="NCBI Taxonomy" id="2827664"/>
    <lineage>
        <taxon>Viruses</taxon>
        <taxon>Duplodnaviria</taxon>
        <taxon>Heunggongvirae</taxon>
        <taxon>Uroviricota</taxon>
        <taxon>Caudoviricetes</taxon>
    </lineage>
</organism>
<dbReference type="EMBL" id="BK032581">
    <property type="protein sequence ID" value="DAF49400.1"/>
    <property type="molecule type" value="Genomic_DNA"/>
</dbReference>
<sequence length="92" mass="11097">MTEEEKVENTIALKYITIKELKNIRTKVKKSEDEKIRLKIETKHWYGYSEPFLSKSKDRLKVSKHTMLKILDEAIKKEEDYINKLIDKEINR</sequence>
<evidence type="ECO:0000313" key="1">
    <source>
        <dbReference type="EMBL" id="DAF49400.1"/>
    </source>
</evidence>
<accession>A0A8S5SEQ4</accession>
<proteinExistence type="predicted"/>
<name>A0A8S5SEQ4_9CAUD</name>